<evidence type="ECO:0000313" key="3">
    <source>
        <dbReference type="Proteomes" id="UP000245119"/>
    </source>
</evidence>
<proteinExistence type="predicted"/>
<evidence type="ECO:0000256" key="1">
    <source>
        <dbReference type="SAM" id="MobiDB-lite"/>
    </source>
</evidence>
<comment type="caution">
    <text evidence="2">The sequence shown here is derived from an EMBL/GenBank/DDBJ whole genome shotgun (WGS) entry which is preliminary data.</text>
</comment>
<accession>A0A2T7PHJ3</accession>
<protein>
    <submittedName>
        <fullName evidence="2">Uncharacterized protein</fullName>
    </submittedName>
</protein>
<keyword evidence="3" id="KW-1185">Reference proteome</keyword>
<dbReference type="AlphaFoldDB" id="A0A2T7PHJ3"/>
<organism evidence="2 3">
    <name type="scientific">Pomacea canaliculata</name>
    <name type="common">Golden apple snail</name>
    <dbReference type="NCBI Taxonomy" id="400727"/>
    <lineage>
        <taxon>Eukaryota</taxon>
        <taxon>Metazoa</taxon>
        <taxon>Spiralia</taxon>
        <taxon>Lophotrochozoa</taxon>
        <taxon>Mollusca</taxon>
        <taxon>Gastropoda</taxon>
        <taxon>Caenogastropoda</taxon>
        <taxon>Architaenioglossa</taxon>
        <taxon>Ampullarioidea</taxon>
        <taxon>Ampullariidae</taxon>
        <taxon>Pomacea</taxon>
    </lineage>
</organism>
<sequence>MRGVKPVVSSLVQRRITLARTSPPLQSEHSVAHEVAELDKFDWLLSPETKIHETGTLGADDDGLWRYFAEEKRAKEMVQTYSTNPLLTTRERTPLVVLNSGGYKEKKKTGSLATSTLPHDHHPPSPVPISIANH</sequence>
<reference evidence="2 3" key="1">
    <citation type="submission" date="2018-04" db="EMBL/GenBank/DDBJ databases">
        <title>The genome of golden apple snail Pomacea canaliculata provides insight into stress tolerance and invasive adaptation.</title>
        <authorList>
            <person name="Liu C."/>
            <person name="Liu B."/>
            <person name="Ren Y."/>
            <person name="Zhang Y."/>
            <person name="Wang H."/>
            <person name="Li S."/>
            <person name="Jiang F."/>
            <person name="Yin L."/>
            <person name="Zhang G."/>
            <person name="Qian W."/>
            <person name="Fan W."/>
        </authorList>
    </citation>
    <scope>NUCLEOTIDE SEQUENCE [LARGE SCALE GENOMIC DNA]</scope>
    <source>
        <strain evidence="2">SZHN2017</strain>
        <tissue evidence="2">Muscle</tissue>
    </source>
</reference>
<gene>
    <name evidence="2" type="ORF">C0Q70_08336</name>
</gene>
<feature type="region of interest" description="Disordered" evidence="1">
    <location>
        <begin position="99"/>
        <end position="134"/>
    </location>
</feature>
<dbReference type="Proteomes" id="UP000245119">
    <property type="component" value="Linkage Group LG4"/>
</dbReference>
<dbReference type="EMBL" id="PZQS01000004">
    <property type="protein sequence ID" value="PVD32889.1"/>
    <property type="molecule type" value="Genomic_DNA"/>
</dbReference>
<evidence type="ECO:0000313" key="2">
    <source>
        <dbReference type="EMBL" id="PVD32889.1"/>
    </source>
</evidence>
<name>A0A2T7PHJ3_POMCA</name>